<name>A0AAV7PL60_PLEWA</name>
<comment type="caution">
    <text evidence="1">The sequence shown here is derived from an EMBL/GenBank/DDBJ whole genome shotgun (WGS) entry which is preliminary data.</text>
</comment>
<accession>A0AAV7PL60</accession>
<reference evidence="1" key="1">
    <citation type="journal article" date="2022" name="bioRxiv">
        <title>Sequencing and chromosome-scale assembly of the giantPleurodeles waltlgenome.</title>
        <authorList>
            <person name="Brown T."/>
            <person name="Elewa A."/>
            <person name="Iarovenko S."/>
            <person name="Subramanian E."/>
            <person name="Araus A.J."/>
            <person name="Petzold A."/>
            <person name="Susuki M."/>
            <person name="Suzuki K.-i.T."/>
            <person name="Hayashi T."/>
            <person name="Toyoda A."/>
            <person name="Oliveira C."/>
            <person name="Osipova E."/>
            <person name="Leigh N.D."/>
            <person name="Simon A."/>
            <person name="Yun M.H."/>
        </authorList>
    </citation>
    <scope>NUCLEOTIDE SEQUENCE</scope>
    <source>
        <strain evidence="1">20211129_DDA</strain>
        <tissue evidence="1">Liver</tissue>
    </source>
</reference>
<gene>
    <name evidence="1" type="ORF">NDU88_007207</name>
</gene>
<sequence length="124" mass="12444">MATIQLPGLCGRPGCQWTEISACRSGGAAAGPAAESGAAAPGLRWATATVGVPGLGLPLLAEGCASRSAAAVGDQSPEVGENGSAVEVNCGRRPYIPIEPRMFTWEAAGWTAPDLLRSRSGAPV</sequence>
<protein>
    <submittedName>
        <fullName evidence="1">Uncharacterized protein</fullName>
    </submittedName>
</protein>
<proteinExistence type="predicted"/>
<organism evidence="1 2">
    <name type="scientific">Pleurodeles waltl</name>
    <name type="common">Iberian ribbed newt</name>
    <dbReference type="NCBI Taxonomy" id="8319"/>
    <lineage>
        <taxon>Eukaryota</taxon>
        <taxon>Metazoa</taxon>
        <taxon>Chordata</taxon>
        <taxon>Craniata</taxon>
        <taxon>Vertebrata</taxon>
        <taxon>Euteleostomi</taxon>
        <taxon>Amphibia</taxon>
        <taxon>Batrachia</taxon>
        <taxon>Caudata</taxon>
        <taxon>Salamandroidea</taxon>
        <taxon>Salamandridae</taxon>
        <taxon>Pleurodelinae</taxon>
        <taxon>Pleurodeles</taxon>
    </lineage>
</organism>
<dbReference type="AlphaFoldDB" id="A0AAV7PL60"/>
<dbReference type="EMBL" id="JANPWB010000011">
    <property type="protein sequence ID" value="KAJ1128835.1"/>
    <property type="molecule type" value="Genomic_DNA"/>
</dbReference>
<evidence type="ECO:0000313" key="2">
    <source>
        <dbReference type="Proteomes" id="UP001066276"/>
    </source>
</evidence>
<evidence type="ECO:0000313" key="1">
    <source>
        <dbReference type="EMBL" id="KAJ1128835.1"/>
    </source>
</evidence>
<keyword evidence="2" id="KW-1185">Reference proteome</keyword>
<dbReference type="Proteomes" id="UP001066276">
    <property type="component" value="Chromosome 7"/>
</dbReference>